<evidence type="ECO:0008006" key="5">
    <source>
        <dbReference type="Google" id="ProtNLM"/>
    </source>
</evidence>
<dbReference type="AlphaFoldDB" id="A0A381P4Q6"/>
<dbReference type="SUPFAM" id="SSF51161">
    <property type="entry name" value="Trimeric LpxA-like enzymes"/>
    <property type="match status" value="1"/>
</dbReference>
<dbReference type="CDD" id="cd04647">
    <property type="entry name" value="LbH_MAT_like"/>
    <property type="match status" value="1"/>
</dbReference>
<keyword evidence="2" id="KW-0808">Transferase</keyword>
<dbReference type="PANTHER" id="PTHR23416:SF23">
    <property type="entry name" value="ACETYLTRANSFERASE C18B11.09C-RELATED"/>
    <property type="match status" value="1"/>
</dbReference>
<evidence type="ECO:0000256" key="2">
    <source>
        <dbReference type="ARBA" id="ARBA00022679"/>
    </source>
</evidence>
<reference evidence="4" key="1">
    <citation type="submission" date="2018-05" db="EMBL/GenBank/DDBJ databases">
        <authorList>
            <person name="Lanie J.A."/>
            <person name="Ng W.-L."/>
            <person name="Kazmierczak K.M."/>
            <person name="Andrzejewski T.M."/>
            <person name="Davidsen T.M."/>
            <person name="Wayne K.J."/>
            <person name="Tettelin H."/>
            <person name="Glass J.I."/>
            <person name="Rusch D."/>
            <person name="Podicherti R."/>
            <person name="Tsui H.-C.T."/>
            <person name="Winkler M.E."/>
        </authorList>
    </citation>
    <scope>NUCLEOTIDE SEQUENCE</scope>
</reference>
<protein>
    <recommendedName>
        <fullName evidence="5">Acetyltransferase</fullName>
    </recommendedName>
</protein>
<evidence type="ECO:0000256" key="3">
    <source>
        <dbReference type="SAM" id="Phobius"/>
    </source>
</evidence>
<name>A0A381P4Q6_9ZZZZ</name>
<keyword evidence="3" id="KW-0812">Transmembrane</keyword>
<dbReference type="GO" id="GO:0008374">
    <property type="term" value="F:O-acyltransferase activity"/>
    <property type="evidence" value="ECO:0007669"/>
    <property type="project" value="TreeGrafter"/>
</dbReference>
<dbReference type="Gene3D" id="2.160.10.10">
    <property type="entry name" value="Hexapeptide repeat proteins"/>
    <property type="match status" value="1"/>
</dbReference>
<gene>
    <name evidence="4" type="ORF">METZ01_LOCUS14780</name>
</gene>
<evidence type="ECO:0000313" key="4">
    <source>
        <dbReference type="EMBL" id="SUZ61926.1"/>
    </source>
</evidence>
<sequence length="232" mass="25659">MLWKITQNVLTTIVVLYTAIHWGIACIPGIFLVLYTFELTNESILFYRATYIGISLGLAYVMWMLATILITSILGFIFKPSIDNVRVPFLSFTSVRWAFLNVIDRLAKPCVHHMVPSWITDFYYRALGCKIGKDCFVSSDRINDPYLVTIGDNSIIGSKVIITPHLAEKNDLVLSHITIGNNCLIGLGAQINPGCVIGDGAVIASRAIVPKYTNIPAGEVWAGIPAKKIKKK</sequence>
<keyword evidence="3" id="KW-0472">Membrane</keyword>
<dbReference type="InterPro" id="IPR051159">
    <property type="entry name" value="Hexapeptide_acetyltransf"/>
</dbReference>
<dbReference type="EMBL" id="UINC01000836">
    <property type="protein sequence ID" value="SUZ61926.1"/>
    <property type="molecule type" value="Genomic_DNA"/>
</dbReference>
<accession>A0A381P4Q6</accession>
<dbReference type="PANTHER" id="PTHR23416">
    <property type="entry name" value="SIALIC ACID SYNTHASE-RELATED"/>
    <property type="match status" value="1"/>
</dbReference>
<dbReference type="PROSITE" id="PS51257">
    <property type="entry name" value="PROKAR_LIPOPROTEIN"/>
    <property type="match status" value="1"/>
</dbReference>
<comment type="similarity">
    <text evidence="1">Belongs to the transferase hexapeptide repeat family.</text>
</comment>
<proteinExistence type="inferred from homology"/>
<dbReference type="InterPro" id="IPR001451">
    <property type="entry name" value="Hexapep"/>
</dbReference>
<feature type="transmembrane region" description="Helical" evidence="3">
    <location>
        <begin position="49"/>
        <end position="78"/>
    </location>
</feature>
<evidence type="ECO:0000256" key="1">
    <source>
        <dbReference type="ARBA" id="ARBA00007274"/>
    </source>
</evidence>
<keyword evidence="3" id="KW-1133">Transmembrane helix</keyword>
<organism evidence="4">
    <name type="scientific">marine metagenome</name>
    <dbReference type="NCBI Taxonomy" id="408172"/>
    <lineage>
        <taxon>unclassified sequences</taxon>
        <taxon>metagenomes</taxon>
        <taxon>ecological metagenomes</taxon>
    </lineage>
</organism>
<feature type="transmembrane region" description="Helical" evidence="3">
    <location>
        <begin position="12"/>
        <end position="37"/>
    </location>
</feature>
<dbReference type="InterPro" id="IPR011004">
    <property type="entry name" value="Trimer_LpxA-like_sf"/>
</dbReference>
<dbReference type="Pfam" id="PF00132">
    <property type="entry name" value="Hexapep"/>
    <property type="match status" value="1"/>
</dbReference>